<keyword evidence="15" id="KW-0812">Transmembrane</keyword>
<dbReference type="EMBL" id="JAUHQC010000009">
    <property type="protein sequence ID" value="MDN4533153.1"/>
    <property type="molecule type" value="Genomic_DNA"/>
</dbReference>
<dbReference type="InterPro" id="IPR037250">
    <property type="entry name" value="NEAT_dom_sf"/>
</dbReference>
<evidence type="ECO:0000256" key="2">
    <source>
        <dbReference type="ARBA" id="ARBA00005749"/>
    </source>
</evidence>
<dbReference type="CDD" id="cd06920">
    <property type="entry name" value="NEAT"/>
    <property type="match status" value="1"/>
</dbReference>
<dbReference type="RefSeq" id="WP_059107051.1">
    <property type="nucleotide sequence ID" value="NZ_AP024589.1"/>
</dbReference>
<reference evidence="17" key="1">
    <citation type="submission" date="2023-07" db="EMBL/GenBank/DDBJ databases">
        <title>Evaluation of the beneficial properties of pineapple isolates.</title>
        <authorList>
            <person name="Adefiranye O."/>
        </authorList>
    </citation>
    <scope>NUCLEOTIDE SEQUENCE</scope>
    <source>
        <strain evidence="17">PAPLE_T1</strain>
    </source>
</reference>
<dbReference type="GO" id="GO:0030492">
    <property type="term" value="F:hemoglobin binding"/>
    <property type="evidence" value="ECO:0007669"/>
    <property type="project" value="InterPro"/>
</dbReference>
<sequence length="221" mass="24333">MSRAKRLLVMSIIFTVLAFIGLNPNVSAAEKDLNYEVLKYNTEDTSIANDYFNKPAKITDDGKVLITVNHAHWITGMTIEGKKGTVINEDKAKDERTTAYEISKTSGKVQGTIDVYIDEEVNGKPFKYDYHYNITYLFKGDDNSAAATATTSDQTTDKESSDTTTASSSSATPQSGSSEKAVENPQTSAGLPMYFYAVPAVALILFIMTLFVNRKYNRGDN</sequence>
<evidence type="ECO:0000256" key="13">
    <source>
        <dbReference type="ARBA" id="ARBA00047086"/>
    </source>
</evidence>
<keyword evidence="5" id="KW-0964">Secreted</keyword>
<keyword evidence="8" id="KW-0732">Signal</keyword>
<dbReference type="InterPro" id="IPR019909">
    <property type="entry name" value="Haem_uptake_protein_IsdC"/>
</dbReference>
<feature type="compositionally biased region" description="Low complexity" evidence="14">
    <location>
        <begin position="162"/>
        <end position="178"/>
    </location>
</feature>
<keyword evidence="9" id="KW-0408">Iron</keyword>
<comment type="subcellular location">
    <subcellularLocation>
        <location evidence="1">Secreted</location>
        <location evidence="1">Cell wall</location>
        <topology evidence="1">Peptidoglycan-anchor</topology>
    </subcellularLocation>
</comment>
<dbReference type="GO" id="GO:0009274">
    <property type="term" value="C:peptidoglycan-based cell wall"/>
    <property type="evidence" value="ECO:0007669"/>
    <property type="project" value="InterPro"/>
</dbReference>
<keyword evidence="10" id="KW-0572">Peptidoglycan-anchor</keyword>
<keyword evidence="7" id="KW-0479">Metal-binding</keyword>
<proteinExistence type="inferred from homology"/>
<dbReference type="SUPFAM" id="SSF158911">
    <property type="entry name" value="NEAT domain-like"/>
    <property type="match status" value="1"/>
</dbReference>
<dbReference type="GO" id="GO:0046872">
    <property type="term" value="F:metal ion binding"/>
    <property type="evidence" value="ECO:0007669"/>
    <property type="project" value="UniProtKB-KW"/>
</dbReference>
<keyword evidence="4" id="KW-0134">Cell wall</keyword>
<evidence type="ECO:0000256" key="7">
    <source>
        <dbReference type="ARBA" id="ARBA00022723"/>
    </source>
</evidence>
<dbReference type="InterPro" id="IPR017505">
    <property type="entry name" value="Sortase_SrtB_sig_NPQTN"/>
</dbReference>
<accession>A0AAW7MCY8</accession>
<feature type="region of interest" description="Disordered" evidence="14">
    <location>
        <begin position="149"/>
        <end position="184"/>
    </location>
</feature>
<comment type="similarity">
    <text evidence="2">Belongs to the IsdC family.</text>
</comment>
<dbReference type="PANTHER" id="PTHR37824">
    <property type="entry name" value="IRON-REGULATED SURFACE DETERMINANT PROTEIN C"/>
    <property type="match status" value="1"/>
</dbReference>
<name>A0AAW7MCY8_9STAP</name>
<dbReference type="EMBL" id="JAUHQC010000010">
    <property type="protein sequence ID" value="MDN4533345.1"/>
    <property type="molecule type" value="Genomic_DNA"/>
</dbReference>
<evidence type="ECO:0000256" key="12">
    <source>
        <dbReference type="ARBA" id="ARBA00045845"/>
    </source>
</evidence>
<evidence type="ECO:0000256" key="9">
    <source>
        <dbReference type="ARBA" id="ARBA00023004"/>
    </source>
</evidence>
<dbReference type="GO" id="GO:0015886">
    <property type="term" value="P:heme transport"/>
    <property type="evidence" value="ECO:0007669"/>
    <property type="project" value="InterPro"/>
</dbReference>
<dbReference type="Pfam" id="PF05031">
    <property type="entry name" value="NEAT"/>
    <property type="match status" value="1"/>
</dbReference>
<dbReference type="NCBIfam" id="TIGR03656">
    <property type="entry name" value="IsdC"/>
    <property type="match status" value="1"/>
</dbReference>
<feature type="transmembrane region" description="Helical" evidence="15">
    <location>
        <begin position="193"/>
        <end position="212"/>
    </location>
</feature>
<feature type="domain" description="NEAT" evidence="16">
    <location>
        <begin position="26"/>
        <end position="146"/>
    </location>
</feature>
<dbReference type="PROSITE" id="PS50978">
    <property type="entry name" value="NEAT"/>
    <property type="match status" value="1"/>
</dbReference>
<evidence type="ECO:0000313" key="18">
    <source>
        <dbReference type="EMBL" id="MDN4533345.1"/>
    </source>
</evidence>
<dbReference type="InterPro" id="IPR050436">
    <property type="entry name" value="IsdA"/>
</dbReference>
<evidence type="ECO:0000256" key="11">
    <source>
        <dbReference type="ARBA" id="ARBA00031151"/>
    </source>
</evidence>
<dbReference type="Gene3D" id="2.60.40.1850">
    <property type="match status" value="1"/>
</dbReference>
<comment type="caution">
    <text evidence="17">The sequence shown here is derived from an EMBL/GenBank/DDBJ whole genome shotgun (WGS) entry which is preliminary data.</text>
</comment>
<dbReference type="NCBIfam" id="TIGR03068">
    <property type="entry name" value="srtB_sig_NPQTN"/>
    <property type="match status" value="1"/>
</dbReference>
<evidence type="ECO:0000256" key="5">
    <source>
        <dbReference type="ARBA" id="ARBA00022525"/>
    </source>
</evidence>
<comment type="function">
    <text evidence="12">Involved in heme (porphyrin) scavenging. Binds hemoglobin and almost exclusively free-base protoporphyrin IX. Probably has a role as the central conduit of the isd heme uptake system, i.e. mediates the transfer of the iron-containing nutrient from IsdABH to the membrane translocation system IsdDEF. Hemin-free IsdC (apo-IsdC) acquires hemin from hemin-containing IsdA (holo-IsdA) probably through the activated holo-IsdA-apo-IsdC complex and due to the higher affinity of apo-IsdC for the cofactor. The reaction is reversible.</text>
</comment>
<dbReference type="SMART" id="SM00725">
    <property type="entry name" value="NEAT"/>
    <property type="match status" value="1"/>
</dbReference>
<gene>
    <name evidence="17" type="primary">isdC</name>
    <name evidence="17" type="ORF">QYH67_06140</name>
    <name evidence="18" type="ORF">QYH67_07180</name>
</gene>
<keyword evidence="15" id="KW-0472">Membrane</keyword>
<dbReference type="AlphaFoldDB" id="A0AAW7MCY8"/>
<evidence type="ECO:0000256" key="3">
    <source>
        <dbReference type="ARBA" id="ARBA00016498"/>
    </source>
</evidence>
<dbReference type="GeneID" id="64981123"/>
<evidence type="ECO:0000256" key="14">
    <source>
        <dbReference type="SAM" id="MobiDB-lite"/>
    </source>
</evidence>
<keyword evidence="6" id="KW-0349">Heme</keyword>
<protein>
    <recommendedName>
        <fullName evidence="3">Iron-regulated surface determinant protein C</fullName>
    </recommendedName>
    <alternativeName>
        <fullName evidence="11">Staphylococcal iron-regulated protein D</fullName>
    </alternativeName>
</protein>
<evidence type="ECO:0000256" key="8">
    <source>
        <dbReference type="ARBA" id="ARBA00022729"/>
    </source>
</evidence>
<evidence type="ECO:0000313" key="17">
    <source>
        <dbReference type="EMBL" id="MDN4533153.1"/>
    </source>
</evidence>
<comment type="subunit">
    <text evidence="13">Monomer. Interacts with IsdA.</text>
</comment>
<dbReference type="PANTHER" id="PTHR37824:SF1">
    <property type="entry name" value="IRON-REGULATED SURFACE DETERMINANT PROTEIN C"/>
    <property type="match status" value="1"/>
</dbReference>
<dbReference type="InterPro" id="IPR006635">
    <property type="entry name" value="NEAT_dom"/>
</dbReference>
<evidence type="ECO:0000256" key="10">
    <source>
        <dbReference type="ARBA" id="ARBA00023088"/>
    </source>
</evidence>
<evidence type="ECO:0000313" key="19">
    <source>
        <dbReference type="Proteomes" id="UP001171687"/>
    </source>
</evidence>
<evidence type="ECO:0000256" key="6">
    <source>
        <dbReference type="ARBA" id="ARBA00022617"/>
    </source>
</evidence>
<evidence type="ECO:0000256" key="15">
    <source>
        <dbReference type="SAM" id="Phobius"/>
    </source>
</evidence>
<evidence type="ECO:0000256" key="4">
    <source>
        <dbReference type="ARBA" id="ARBA00022512"/>
    </source>
</evidence>
<evidence type="ECO:0000259" key="16">
    <source>
        <dbReference type="PROSITE" id="PS50978"/>
    </source>
</evidence>
<organism evidence="17 19">
    <name type="scientific">Staphylococcus auricularis</name>
    <dbReference type="NCBI Taxonomy" id="29379"/>
    <lineage>
        <taxon>Bacteria</taxon>
        <taxon>Bacillati</taxon>
        <taxon>Bacillota</taxon>
        <taxon>Bacilli</taxon>
        <taxon>Bacillales</taxon>
        <taxon>Staphylococcaceae</taxon>
        <taxon>Staphylococcus</taxon>
    </lineage>
</organism>
<dbReference type="Proteomes" id="UP001171687">
    <property type="component" value="Unassembled WGS sequence"/>
</dbReference>
<evidence type="ECO:0000256" key="1">
    <source>
        <dbReference type="ARBA" id="ARBA00004168"/>
    </source>
</evidence>
<keyword evidence="15" id="KW-1133">Transmembrane helix</keyword>